<protein>
    <recommendedName>
        <fullName evidence="2">VanZ-like domain-containing protein</fullName>
    </recommendedName>
</protein>
<feature type="transmembrane region" description="Helical" evidence="1">
    <location>
        <begin position="100"/>
        <end position="120"/>
    </location>
</feature>
<dbReference type="NCBIfam" id="NF037970">
    <property type="entry name" value="vanZ_1"/>
    <property type="match status" value="1"/>
</dbReference>
<accession>A0ABQ1PI28</accession>
<feature type="transmembrane region" description="Helical" evidence="1">
    <location>
        <begin position="69"/>
        <end position="88"/>
    </location>
</feature>
<keyword evidence="1" id="KW-1133">Transmembrane helix</keyword>
<feature type="transmembrane region" description="Helical" evidence="1">
    <location>
        <begin position="43"/>
        <end position="62"/>
    </location>
</feature>
<proteinExistence type="predicted"/>
<evidence type="ECO:0000256" key="1">
    <source>
        <dbReference type="SAM" id="Phobius"/>
    </source>
</evidence>
<dbReference type="PANTHER" id="PTHR28008">
    <property type="entry name" value="DOMAIN PROTEIN, PUTATIVE (AFU_ORTHOLOGUE AFUA_3G10980)-RELATED"/>
    <property type="match status" value="1"/>
</dbReference>
<dbReference type="Proteomes" id="UP000638188">
    <property type="component" value="Unassembled WGS sequence"/>
</dbReference>
<dbReference type="RefSeq" id="WP_150278574.1">
    <property type="nucleotide sequence ID" value="NZ_BMFF01000003.1"/>
</dbReference>
<keyword evidence="1" id="KW-0812">Transmembrane</keyword>
<keyword evidence="4" id="KW-1185">Reference proteome</keyword>
<sequence>MWVRLMRQWARYRTVFKVIFFTVLGLGIYLGMSPTPPPATAGWHSYFYHAGGLFACTVLNFLAFPRWYWWVRGLLMFMVGVAVEYVQSFHPTRSADITDIYANTAGVVVGLVMVWLFQLWRGSRRPAQ</sequence>
<dbReference type="InterPro" id="IPR006976">
    <property type="entry name" value="VanZ-like"/>
</dbReference>
<evidence type="ECO:0000313" key="4">
    <source>
        <dbReference type="Proteomes" id="UP000638188"/>
    </source>
</evidence>
<comment type="caution">
    <text evidence="3">The sequence shown here is derived from an EMBL/GenBank/DDBJ whole genome shotgun (WGS) entry which is preliminary data.</text>
</comment>
<dbReference type="Pfam" id="PF04892">
    <property type="entry name" value="VanZ"/>
    <property type="match status" value="1"/>
</dbReference>
<gene>
    <name evidence="3" type="ORF">GCM10007418_16060</name>
</gene>
<keyword evidence="1" id="KW-0472">Membrane</keyword>
<evidence type="ECO:0000259" key="2">
    <source>
        <dbReference type="Pfam" id="PF04892"/>
    </source>
</evidence>
<dbReference type="PANTHER" id="PTHR28008:SF1">
    <property type="entry name" value="DOMAIN PROTEIN, PUTATIVE (AFU_ORTHOLOGUE AFUA_3G10980)-RELATED"/>
    <property type="match status" value="1"/>
</dbReference>
<name>A0ABQ1PI28_9GAMM</name>
<evidence type="ECO:0000313" key="3">
    <source>
        <dbReference type="EMBL" id="GGC97452.1"/>
    </source>
</evidence>
<reference evidence="4" key="1">
    <citation type="journal article" date="2019" name="Int. J. Syst. Evol. Microbiol.">
        <title>The Global Catalogue of Microorganisms (GCM) 10K type strain sequencing project: providing services to taxonomists for standard genome sequencing and annotation.</title>
        <authorList>
            <consortium name="The Broad Institute Genomics Platform"/>
            <consortium name="The Broad Institute Genome Sequencing Center for Infectious Disease"/>
            <person name="Wu L."/>
            <person name="Ma J."/>
        </authorList>
    </citation>
    <scope>NUCLEOTIDE SEQUENCE [LARGE SCALE GENOMIC DNA]</scope>
    <source>
        <strain evidence="4">CGMCC 1.12482</strain>
    </source>
</reference>
<organism evidence="3 4">
    <name type="scientific">Halopseudomonas salina</name>
    <dbReference type="NCBI Taxonomy" id="1323744"/>
    <lineage>
        <taxon>Bacteria</taxon>
        <taxon>Pseudomonadati</taxon>
        <taxon>Pseudomonadota</taxon>
        <taxon>Gammaproteobacteria</taxon>
        <taxon>Pseudomonadales</taxon>
        <taxon>Pseudomonadaceae</taxon>
        <taxon>Halopseudomonas</taxon>
    </lineage>
</organism>
<dbReference type="EMBL" id="BMFF01000003">
    <property type="protein sequence ID" value="GGC97452.1"/>
    <property type="molecule type" value="Genomic_DNA"/>
</dbReference>
<feature type="transmembrane region" description="Helical" evidence="1">
    <location>
        <begin position="12"/>
        <end position="31"/>
    </location>
</feature>
<feature type="domain" description="VanZ-like" evidence="2">
    <location>
        <begin position="58"/>
        <end position="117"/>
    </location>
</feature>